<evidence type="ECO:0000256" key="1">
    <source>
        <dbReference type="SAM" id="MobiDB-lite"/>
    </source>
</evidence>
<reference evidence="3" key="2">
    <citation type="submission" date="2018-07" db="EMBL/GenBank/DDBJ databases">
        <authorList>
            <consortium name="NCBI Pathogen Detection Project"/>
        </authorList>
    </citation>
    <scope>NUCLEOTIDE SEQUENCE</scope>
    <source>
        <strain evidence="3">12-6852</strain>
    </source>
</reference>
<reference evidence="3" key="1">
    <citation type="journal article" date="2018" name="Genome Biol.">
        <title>SKESA: strategic k-mer extension for scrupulous assemblies.</title>
        <authorList>
            <person name="Souvorov A."/>
            <person name="Agarwala R."/>
            <person name="Lipman D.J."/>
        </authorList>
    </citation>
    <scope>NUCLEOTIDE SEQUENCE</scope>
    <source>
        <strain evidence="3">12-6852</strain>
    </source>
</reference>
<dbReference type="AlphaFoldDB" id="A0A729Q6H3"/>
<sequence length="150" mass="15871">MKAILTTLLTSSLLLATGIAHATVSSCTLKNGSAVSVNVNQNGASYTHTSKAGKTDLTLPATAFASFSGASGNTTTYYRFQNGDYSYVVISVDAKGYAWDGLTVYKGMKRISQQSCKDYLKAPLAAPDSASAIHDESDSTESETFIYTPQ</sequence>
<evidence type="ECO:0000256" key="2">
    <source>
        <dbReference type="SAM" id="SignalP"/>
    </source>
</evidence>
<feature type="chain" id="PRO_5027691475" evidence="2">
    <location>
        <begin position="23"/>
        <end position="150"/>
    </location>
</feature>
<feature type="signal peptide" evidence="2">
    <location>
        <begin position="1"/>
        <end position="22"/>
    </location>
</feature>
<comment type="caution">
    <text evidence="3">The sequence shown here is derived from an EMBL/GenBank/DDBJ whole genome shotgun (WGS) entry which is preliminary data.</text>
</comment>
<name>A0A729Q6H3_SALHO</name>
<feature type="region of interest" description="Disordered" evidence="1">
    <location>
        <begin position="130"/>
        <end position="150"/>
    </location>
</feature>
<keyword evidence="2" id="KW-0732">Signal</keyword>
<gene>
    <name evidence="3" type="ORF">G3430_003023</name>
</gene>
<organism evidence="3">
    <name type="scientific">Salmonella enterica subsp. houtenae serovar 18:z36,z38:-</name>
    <dbReference type="NCBI Taxonomy" id="2577510"/>
    <lineage>
        <taxon>Bacteria</taxon>
        <taxon>Pseudomonadati</taxon>
        <taxon>Pseudomonadota</taxon>
        <taxon>Gammaproteobacteria</taxon>
        <taxon>Enterobacterales</taxon>
        <taxon>Enterobacteriaceae</taxon>
        <taxon>Salmonella</taxon>
    </lineage>
</organism>
<proteinExistence type="predicted"/>
<protein>
    <submittedName>
        <fullName evidence="3">Uncharacterized protein</fullName>
    </submittedName>
</protein>
<dbReference type="EMBL" id="DAAROR010000024">
    <property type="protein sequence ID" value="HAE3260739.1"/>
    <property type="molecule type" value="Genomic_DNA"/>
</dbReference>
<dbReference type="PROSITE" id="PS51257">
    <property type="entry name" value="PROKAR_LIPOPROTEIN"/>
    <property type="match status" value="1"/>
</dbReference>
<evidence type="ECO:0000313" key="3">
    <source>
        <dbReference type="EMBL" id="HAE3260739.1"/>
    </source>
</evidence>
<accession>A0A729Q6H3</accession>